<feature type="domain" description="UDP-N-acetylglucosamine 2-epimerase" evidence="5">
    <location>
        <begin position="25"/>
        <end position="367"/>
    </location>
</feature>
<dbReference type="PANTHER" id="PTHR43174">
    <property type="entry name" value="UDP-N-ACETYLGLUCOSAMINE 2-EPIMERASE"/>
    <property type="match status" value="1"/>
</dbReference>
<dbReference type="InterPro" id="IPR003331">
    <property type="entry name" value="UDP_GlcNAc_Epimerase_2_dom"/>
</dbReference>
<dbReference type="Gene3D" id="3.40.50.2000">
    <property type="entry name" value="Glycogen Phosphorylase B"/>
    <property type="match status" value="2"/>
</dbReference>
<dbReference type="SUPFAM" id="SSF53756">
    <property type="entry name" value="UDP-Glycosyltransferase/glycogen phosphorylase"/>
    <property type="match status" value="1"/>
</dbReference>
<gene>
    <name evidence="6" type="ORF">BCF44_114259</name>
</gene>
<dbReference type="RefSeq" id="WP_116179074.1">
    <property type="nucleotide sequence ID" value="NZ_CP144375.1"/>
</dbReference>
<sequence length="387" mass="41166">MSTEVLLLAGTRPEALKAAPVALALAGHPLLRPMIVHSGQHVGLVEQALAPFDLRPDAFVPLRREIGSQAELVSGVLRRLDELIVRRRPAAVLVQGDTSTALAGALAAYWRGVPVAHLGAGLRSGDLASPFPEEGNRQMISRIAALHLAPTEAAARALLAEAVPGKRITITGNTIVDALHRITAARLPPRSQVLLDLEAQVSADGGRIVLVTVHRRESWGEPLDRVLAAVRSMVDRHPDIHVLLPLHPNPTVQAQVSGALQGHDRVWLCDPLDYPDLLRALRQAALVVTDSGGLQEEAPSFGVPALVVRDTPDRLEAVDAGYAWVVGTDDTRIVAEADWLLGSHLRLPTGHNPFGDGQAGHRVVAALDRLLGTGGVGAQTPELIALR</sequence>
<dbReference type="Proteomes" id="UP000256269">
    <property type="component" value="Unassembled WGS sequence"/>
</dbReference>
<evidence type="ECO:0000313" key="6">
    <source>
        <dbReference type="EMBL" id="REH38234.1"/>
    </source>
</evidence>
<dbReference type="EMBL" id="QUNO01000014">
    <property type="protein sequence ID" value="REH38234.1"/>
    <property type="molecule type" value="Genomic_DNA"/>
</dbReference>
<organism evidence="6 7">
    <name type="scientific">Kutzneria buriramensis</name>
    <dbReference type="NCBI Taxonomy" id="1045776"/>
    <lineage>
        <taxon>Bacteria</taxon>
        <taxon>Bacillati</taxon>
        <taxon>Actinomycetota</taxon>
        <taxon>Actinomycetes</taxon>
        <taxon>Pseudonocardiales</taxon>
        <taxon>Pseudonocardiaceae</taxon>
        <taxon>Kutzneria</taxon>
    </lineage>
</organism>
<dbReference type="EC" id="5.1.3.14" evidence="3"/>
<dbReference type="GO" id="GO:0008761">
    <property type="term" value="F:UDP-N-acetylglucosamine 2-epimerase activity"/>
    <property type="evidence" value="ECO:0007669"/>
    <property type="project" value="UniProtKB-EC"/>
</dbReference>
<keyword evidence="1 4" id="KW-0413">Isomerase</keyword>
<proteinExistence type="inferred from homology"/>
<protein>
    <recommendedName>
        <fullName evidence="3">UDP-N-acetylglucosamine 2-epimerase (non-hydrolyzing)</fullName>
        <ecNumber evidence="3">5.1.3.14</ecNumber>
    </recommendedName>
</protein>
<dbReference type="NCBIfam" id="TIGR00236">
    <property type="entry name" value="wecB"/>
    <property type="match status" value="1"/>
</dbReference>
<evidence type="ECO:0000256" key="2">
    <source>
        <dbReference type="ARBA" id="ARBA00038209"/>
    </source>
</evidence>
<dbReference type="PANTHER" id="PTHR43174:SF2">
    <property type="entry name" value="UDP-N-ACETYLGLUCOSAMINE 2-EPIMERASE"/>
    <property type="match status" value="1"/>
</dbReference>
<comment type="similarity">
    <text evidence="2 4">Belongs to the UDP-N-acetylglucosamine 2-epimerase family.</text>
</comment>
<comment type="caution">
    <text evidence="6">The sequence shown here is derived from an EMBL/GenBank/DDBJ whole genome shotgun (WGS) entry which is preliminary data.</text>
</comment>
<evidence type="ECO:0000259" key="5">
    <source>
        <dbReference type="Pfam" id="PF02350"/>
    </source>
</evidence>
<keyword evidence="7" id="KW-1185">Reference proteome</keyword>
<reference evidence="6 7" key="1">
    <citation type="submission" date="2018-08" db="EMBL/GenBank/DDBJ databases">
        <title>Genomic Encyclopedia of Archaeal and Bacterial Type Strains, Phase II (KMG-II): from individual species to whole genera.</title>
        <authorList>
            <person name="Goeker M."/>
        </authorList>
    </citation>
    <scope>NUCLEOTIDE SEQUENCE [LARGE SCALE GENOMIC DNA]</scope>
    <source>
        <strain evidence="6 7">DSM 45791</strain>
    </source>
</reference>
<evidence type="ECO:0000256" key="4">
    <source>
        <dbReference type="RuleBase" id="RU003513"/>
    </source>
</evidence>
<name>A0A3E0H5T8_9PSEU</name>
<dbReference type="Pfam" id="PF02350">
    <property type="entry name" value="Epimerase_2"/>
    <property type="match status" value="1"/>
</dbReference>
<evidence type="ECO:0000313" key="7">
    <source>
        <dbReference type="Proteomes" id="UP000256269"/>
    </source>
</evidence>
<dbReference type="AlphaFoldDB" id="A0A3E0H5T8"/>
<evidence type="ECO:0000256" key="3">
    <source>
        <dbReference type="ARBA" id="ARBA00038858"/>
    </source>
</evidence>
<evidence type="ECO:0000256" key="1">
    <source>
        <dbReference type="ARBA" id="ARBA00023235"/>
    </source>
</evidence>
<accession>A0A3E0H5T8</accession>
<dbReference type="OrthoDB" id="9803238at2"/>
<dbReference type="InterPro" id="IPR029767">
    <property type="entry name" value="WecB-like"/>
</dbReference>
<dbReference type="CDD" id="cd03786">
    <property type="entry name" value="GTB_UDP-GlcNAc_2-Epimerase"/>
    <property type="match status" value="1"/>
</dbReference>